<evidence type="ECO:0000313" key="2">
    <source>
        <dbReference type="Proteomes" id="UP000789901"/>
    </source>
</evidence>
<reference evidence="1 2" key="1">
    <citation type="submission" date="2021-06" db="EMBL/GenBank/DDBJ databases">
        <authorList>
            <person name="Kallberg Y."/>
            <person name="Tangrot J."/>
            <person name="Rosling A."/>
        </authorList>
    </citation>
    <scope>NUCLEOTIDE SEQUENCE [LARGE SCALE GENOMIC DNA]</scope>
    <source>
        <strain evidence="1 2">120-4 pot B 10/14</strain>
    </source>
</reference>
<protein>
    <submittedName>
        <fullName evidence="1">39257_t:CDS:1</fullName>
    </submittedName>
</protein>
<feature type="non-terminal residue" evidence="1">
    <location>
        <position position="109"/>
    </location>
</feature>
<accession>A0ABN7XFV9</accession>
<sequence length="109" mass="12679">IRRNKTITQSLRQAVIAYADDTTWLASSNQQMQITLDIAEVFYKIMISTLTKLIIFNPRIKRESYEIIIARETVKAKEKDTLMRFLGIYFNSSLKKAILVKKAKQSHVK</sequence>
<dbReference type="EMBL" id="CAJVQB010127016">
    <property type="protein sequence ID" value="CAG8853630.1"/>
    <property type="molecule type" value="Genomic_DNA"/>
</dbReference>
<name>A0ABN7XFV9_GIGMA</name>
<gene>
    <name evidence="1" type="ORF">GMARGA_LOCUS42451</name>
</gene>
<dbReference type="Proteomes" id="UP000789901">
    <property type="component" value="Unassembled WGS sequence"/>
</dbReference>
<keyword evidence="2" id="KW-1185">Reference proteome</keyword>
<feature type="non-terminal residue" evidence="1">
    <location>
        <position position="1"/>
    </location>
</feature>
<organism evidence="1 2">
    <name type="scientific">Gigaspora margarita</name>
    <dbReference type="NCBI Taxonomy" id="4874"/>
    <lineage>
        <taxon>Eukaryota</taxon>
        <taxon>Fungi</taxon>
        <taxon>Fungi incertae sedis</taxon>
        <taxon>Mucoromycota</taxon>
        <taxon>Glomeromycotina</taxon>
        <taxon>Glomeromycetes</taxon>
        <taxon>Diversisporales</taxon>
        <taxon>Gigasporaceae</taxon>
        <taxon>Gigaspora</taxon>
    </lineage>
</organism>
<evidence type="ECO:0000313" key="1">
    <source>
        <dbReference type="EMBL" id="CAG8853630.1"/>
    </source>
</evidence>
<proteinExistence type="predicted"/>
<comment type="caution">
    <text evidence="1">The sequence shown here is derived from an EMBL/GenBank/DDBJ whole genome shotgun (WGS) entry which is preliminary data.</text>
</comment>